<gene>
    <name evidence="6" type="ORF">ACFQ45_07550</name>
</gene>
<keyword evidence="2" id="KW-0805">Transcription regulation</keyword>
<proteinExistence type="inferred from homology"/>
<dbReference type="PANTHER" id="PTHR30126">
    <property type="entry name" value="HTH-TYPE TRANSCRIPTIONAL REGULATOR"/>
    <property type="match status" value="1"/>
</dbReference>
<dbReference type="PANTHER" id="PTHR30126:SF88">
    <property type="entry name" value="TRANSCRIPTIONAL REGULATOR-RELATED"/>
    <property type="match status" value="1"/>
</dbReference>
<evidence type="ECO:0000256" key="4">
    <source>
        <dbReference type="ARBA" id="ARBA00023163"/>
    </source>
</evidence>
<dbReference type="InterPro" id="IPR036388">
    <property type="entry name" value="WH-like_DNA-bd_sf"/>
</dbReference>
<accession>A0ABW4AZU1</accession>
<dbReference type="InterPro" id="IPR000847">
    <property type="entry name" value="LysR_HTH_N"/>
</dbReference>
<dbReference type="PROSITE" id="PS50931">
    <property type="entry name" value="HTH_LYSR"/>
    <property type="match status" value="1"/>
</dbReference>
<evidence type="ECO:0000313" key="7">
    <source>
        <dbReference type="Proteomes" id="UP001597059"/>
    </source>
</evidence>
<dbReference type="Proteomes" id="UP001597059">
    <property type="component" value="Unassembled WGS sequence"/>
</dbReference>
<evidence type="ECO:0000259" key="5">
    <source>
        <dbReference type="PROSITE" id="PS50931"/>
    </source>
</evidence>
<dbReference type="Pfam" id="PF00126">
    <property type="entry name" value="HTH_1"/>
    <property type="match status" value="1"/>
</dbReference>
<keyword evidence="3" id="KW-0238">DNA-binding</keyword>
<feature type="domain" description="HTH lysR-type" evidence="5">
    <location>
        <begin position="1"/>
        <end position="58"/>
    </location>
</feature>
<dbReference type="Gene3D" id="3.40.190.290">
    <property type="match status" value="1"/>
</dbReference>
<dbReference type="PRINTS" id="PR00039">
    <property type="entry name" value="HTHLYSR"/>
</dbReference>
<keyword evidence="7" id="KW-1185">Reference proteome</keyword>
<comment type="similarity">
    <text evidence="1">Belongs to the LysR transcriptional regulatory family.</text>
</comment>
<evidence type="ECO:0000313" key="6">
    <source>
        <dbReference type="EMBL" id="MFD1383217.1"/>
    </source>
</evidence>
<dbReference type="InterPro" id="IPR036390">
    <property type="entry name" value="WH_DNA-bd_sf"/>
</dbReference>
<dbReference type="CDD" id="cd05466">
    <property type="entry name" value="PBP2_LTTR_substrate"/>
    <property type="match status" value="1"/>
</dbReference>
<organism evidence="6 7">
    <name type="scientific">Rhodanobacter aciditrophus</name>
    <dbReference type="NCBI Taxonomy" id="1623218"/>
    <lineage>
        <taxon>Bacteria</taxon>
        <taxon>Pseudomonadati</taxon>
        <taxon>Pseudomonadota</taxon>
        <taxon>Gammaproteobacteria</taxon>
        <taxon>Lysobacterales</taxon>
        <taxon>Rhodanobacteraceae</taxon>
        <taxon>Rhodanobacter</taxon>
    </lineage>
</organism>
<dbReference type="Gene3D" id="1.10.10.10">
    <property type="entry name" value="Winged helix-like DNA-binding domain superfamily/Winged helix DNA-binding domain"/>
    <property type="match status" value="1"/>
</dbReference>
<comment type="caution">
    <text evidence="6">The sequence shown here is derived from an EMBL/GenBank/DDBJ whole genome shotgun (WGS) entry which is preliminary data.</text>
</comment>
<dbReference type="SUPFAM" id="SSF46785">
    <property type="entry name" value="Winged helix' DNA-binding domain"/>
    <property type="match status" value="1"/>
</dbReference>
<dbReference type="RefSeq" id="WP_377366393.1">
    <property type="nucleotide sequence ID" value="NZ_JBHTMN010000007.1"/>
</dbReference>
<dbReference type="Pfam" id="PF03466">
    <property type="entry name" value="LysR_substrate"/>
    <property type="match status" value="1"/>
</dbReference>
<evidence type="ECO:0000256" key="1">
    <source>
        <dbReference type="ARBA" id="ARBA00009437"/>
    </source>
</evidence>
<keyword evidence="4" id="KW-0804">Transcription</keyword>
<dbReference type="SUPFAM" id="SSF53850">
    <property type="entry name" value="Periplasmic binding protein-like II"/>
    <property type="match status" value="1"/>
</dbReference>
<name>A0ABW4AZU1_9GAMM</name>
<evidence type="ECO:0000256" key="2">
    <source>
        <dbReference type="ARBA" id="ARBA00023015"/>
    </source>
</evidence>
<protein>
    <submittedName>
        <fullName evidence="6">LysR family transcriptional regulator</fullName>
    </submittedName>
</protein>
<reference evidence="7" key="1">
    <citation type="journal article" date="2019" name="Int. J. Syst. Evol. Microbiol.">
        <title>The Global Catalogue of Microorganisms (GCM) 10K type strain sequencing project: providing services to taxonomists for standard genome sequencing and annotation.</title>
        <authorList>
            <consortium name="The Broad Institute Genomics Platform"/>
            <consortium name="The Broad Institute Genome Sequencing Center for Infectious Disease"/>
            <person name="Wu L."/>
            <person name="Ma J."/>
        </authorList>
    </citation>
    <scope>NUCLEOTIDE SEQUENCE [LARGE SCALE GENOMIC DNA]</scope>
    <source>
        <strain evidence="7">JCM 30774</strain>
    </source>
</reference>
<evidence type="ECO:0000256" key="3">
    <source>
        <dbReference type="ARBA" id="ARBA00023125"/>
    </source>
</evidence>
<dbReference type="EMBL" id="JBHTMN010000007">
    <property type="protein sequence ID" value="MFD1383217.1"/>
    <property type="molecule type" value="Genomic_DNA"/>
</dbReference>
<dbReference type="InterPro" id="IPR005119">
    <property type="entry name" value="LysR_subst-bd"/>
</dbReference>
<sequence length="299" mass="33598">MKLDQIRAFIAVVETGSFRAAADIIHKTQPSISAAVKALEDQYGIQLLDRDSYRPTLTAEGEAFFRQSKKLMLQANQLESLGHHLALGAEQPLRLCVSQMGLTDQIVALLKGFQEYAPNIALEVTSDHLHGVQDHLIKERSDIAIGPSYGLDDRHIFVEVGKLEMNCVVHPDLLPGLQAGAQKVKQQALYSLPQILVSRSGAEHEHRFVLPTGKRWHVNDFQVKKTLVQAGLGWSRIPHYMIKDSLEEGRLVLMDVENFTSHSQFPLFMIRLRNKTLSHEANVFWRYVKNTLKSSGSDA</sequence>